<accession>A0ABT6JGV4</accession>
<evidence type="ECO:0000313" key="2">
    <source>
        <dbReference type="Proteomes" id="UP001156831"/>
    </source>
</evidence>
<name>A0ABT6JGV4_9GAMM</name>
<organism evidence="1 2">
    <name type="scientific">Luteimonas rhizosphaericola</name>
    <dbReference type="NCBI Taxonomy" id="3042024"/>
    <lineage>
        <taxon>Bacteria</taxon>
        <taxon>Pseudomonadati</taxon>
        <taxon>Pseudomonadota</taxon>
        <taxon>Gammaproteobacteria</taxon>
        <taxon>Lysobacterales</taxon>
        <taxon>Lysobacteraceae</taxon>
        <taxon>Luteimonas</taxon>
    </lineage>
</organism>
<reference evidence="1 2" key="1">
    <citation type="submission" date="2023-04" db="EMBL/GenBank/DDBJ databases">
        <title>Luteimonas sp. M1R5S18.</title>
        <authorList>
            <person name="Sun J.-Q."/>
        </authorList>
    </citation>
    <scope>NUCLEOTIDE SEQUENCE [LARGE SCALE GENOMIC DNA]</scope>
    <source>
        <strain evidence="1 2">M1R5S18</strain>
    </source>
</reference>
<dbReference type="EMBL" id="JARXRN010000019">
    <property type="protein sequence ID" value="MDH5829663.1"/>
    <property type="molecule type" value="Genomic_DNA"/>
</dbReference>
<keyword evidence="2" id="KW-1185">Reference proteome</keyword>
<comment type="caution">
    <text evidence="1">The sequence shown here is derived from an EMBL/GenBank/DDBJ whole genome shotgun (WGS) entry which is preliminary data.</text>
</comment>
<gene>
    <name evidence="1" type="ORF">QFW80_03895</name>
</gene>
<protein>
    <submittedName>
        <fullName evidence="1">Uncharacterized protein</fullName>
    </submittedName>
</protein>
<evidence type="ECO:0000313" key="1">
    <source>
        <dbReference type="EMBL" id="MDH5829663.1"/>
    </source>
</evidence>
<sequence>MTLRIIRVGSWLYGGSVDTPVDIVALDYDYWYKLGEADGALEPGETPEPLGQDGFLYYARFRHALETSEPTWPDSPGYSTIAQAVAHAESKVTVGIVWQDVVAA</sequence>
<dbReference type="Proteomes" id="UP001156831">
    <property type="component" value="Unassembled WGS sequence"/>
</dbReference>
<proteinExistence type="predicted"/>
<dbReference type="RefSeq" id="WP_280599972.1">
    <property type="nucleotide sequence ID" value="NZ_JARXRN010000019.1"/>
</dbReference>